<dbReference type="EMBL" id="QFQJ01000180">
    <property type="protein sequence ID" value="PZQ83888.1"/>
    <property type="molecule type" value="Genomic_DNA"/>
</dbReference>
<gene>
    <name evidence="1" type="ORF">DI542_17955</name>
</gene>
<name>A0A2W5R257_ACIJO</name>
<dbReference type="Proteomes" id="UP000249282">
    <property type="component" value="Unassembled WGS sequence"/>
</dbReference>
<evidence type="ECO:0000313" key="1">
    <source>
        <dbReference type="EMBL" id="PZQ83888.1"/>
    </source>
</evidence>
<reference evidence="1 2" key="1">
    <citation type="submission" date="2017-11" db="EMBL/GenBank/DDBJ databases">
        <title>Infants hospitalized years apart are colonized by the same room-sourced microbial strains.</title>
        <authorList>
            <person name="Brooks B."/>
            <person name="Olm M.R."/>
            <person name="Firek B.A."/>
            <person name="Baker R."/>
            <person name="Thomas B.C."/>
            <person name="Morowitz M.J."/>
            <person name="Banfield J.F."/>
        </authorList>
    </citation>
    <scope>NUCLEOTIDE SEQUENCE [LARGE SCALE GENOMIC DNA]</scope>
    <source>
        <strain evidence="1">S2_003_000_R3_20</strain>
    </source>
</reference>
<evidence type="ECO:0000313" key="2">
    <source>
        <dbReference type="Proteomes" id="UP000249282"/>
    </source>
</evidence>
<organism evidence="1 2">
    <name type="scientific">Acinetobacter johnsonii</name>
    <dbReference type="NCBI Taxonomy" id="40214"/>
    <lineage>
        <taxon>Bacteria</taxon>
        <taxon>Pseudomonadati</taxon>
        <taxon>Pseudomonadota</taxon>
        <taxon>Gammaproteobacteria</taxon>
        <taxon>Moraxellales</taxon>
        <taxon>Moraxellaceae</taxon>
        <taxon>Acinetobacter</taxon>
    </lineage>
</organism>
<sequence length="65" mass="7380">MNIMMTKKHVNIAQVVIMDRDAHIALPKNIDMAVEVISAVGVVQLILDQDVHIVLPRNMKNKKYD</sequence>
<accession>A0A2W5R257</accession>
<dbReference type="AlphaFoldDB" id="A0A2W5R257"/>
<proteinExistence type="predicted"/>
<protein>
    <submittedName>
        <fullName evidence="1">Uncharacterized protein</fullName>
    </submittedName>
</protein>
<comment type="caution">
    <text evidence="1">The sequence shown here is derived from an EMBL/GenBank/DDBJ whole genome shotgun (WGS) entry which is preliminary data.</text>
</comment>